<feature type="transmembrane region" description="Helical" evidence="2">
    <location>
        <begin position="35"/>
        <end position="55"/>
    </location>
</feature>
<dbReference type="InterPro" id="IPR046686">
    <property type="entry name" value="DUF6556"/>
</dbReference>
<keyword evidence="2" id="KW-0472">Membrane</keyword>
<dbReference type="Proteomes" id="UP000255411">
    <property type="component" value="Chromosome"/>
</dbReference>
<evidence type="ECO:0000313" key="3">
    <source>
        <dbReference type="EMBL" id="AXJ13342.1"/>
    </source>
</evidence>
<feature type="region of interest" description="Disordered" evidence="1">
    <location>
        <begin position="56"/>
        <end position="149"/>
    </location>
</feature>
<reference evidence="3 4" key="1">
    <citation type="submission" date="2017-07" db="EMBL/GenBank/DDBJ databases">
        <title>Streptococcus pluranimalium as cause of bovine abortion.</title>
        <authorList>
            <person name="Rodriguez Campos S."/>
            <person name="Gobeli Brawand S."/>
            <person name="Brodard I."/>
            <person name="Rychener L."/>
            <person name="Perreten V."/>
        </authorList>
    </citation>
    <scope>NUCLEOTIDE SEQUENCE [LARGE SCALE GENOMIC DNA]</scope>
    <source>
        <strain evidence="3 4">14A0014</strain>
    </source>
</reference>
<feature type="compositionally biased region" description="Low complexity" evidence="1">
    <location>
        <begin position="82"/>
        <end position="100"/>
    </location>
</feature>
<gene>
    <name evidence="3" type="ORF">Sp14A_14290</name>
</gene>
<sequence length="149" mass="15734">MSQQYSRKSKQTGQKEKRRPTEHIKYGLTAFQKTLALVGSILSIIVASITITNYLHSKGTTNEDKSPSSTIVIENNGGQGASNTRSGNTTETENSSNSSSDYQSDVINPDSSSDTATNDTPASSIPATDTETSPTSQGDGTTDQPAIAQ</sequence>
<name>A0A345VKU0_9STRE</name>
<keyword evidence="2" id="KW-1133">Transmembrane helix</keyword>
<accession>A0A345VKU0</accession>
<evidence type="ECO:0008006" key="5">
    <source>
        <dbReference type="Google" id="ProtNLM"/>
    </source>
</evidence>
<protein>
    <recommendedName>
        <fullName evidence="5">Histone acetyltransferase Gcn5</fullName>
    </recommendedName>
</protein>
<evidence type="ECO:0000313" key="4">
    <source>
        <dbReference type="Proteomes" id="UP000255411"/>
    </source>
</evidence>
<feature type="compositionally biased region" description="Polar residues" evidence="1">
    <location>
        <begin position="101"/>
        <end position="149"/>
    </location>
</feature>
<dbReference type="RefSeq" id="WP_115130446.1">
    <property type="nucleotide sequence ID" value="NZ_CP022601.1"/>
</dbReference>
<dbReference type="Pfam" id="PF20193">
    <property type="entry name" value="DUF6556"/>
    <property type="match status" value="1"/>
</dbReference>
<proteinExistence type="predicted"/>
<evidence type="ECO:0000256" key="2">
    <source>
        <dbReference type="SAM" id="Phobius"/>
    </source>
</evidence>
<feature type="region of interest" description="Disordered" evidence="1">
    <location>
        <begin position="1"/>
        <end position="21"/>
    </location>
</feature>
<keyword evidence="2" id="KW-0812">Transmembrane</keyword>
<organism evidence="3 4">
    <name type="scientific">Streptococcus pluranimalium</name>
    <dbReference type="NCBI Taxonomy" id="82348"/>
    <lineage>
        <taxon>Bacteria</taxon>
        <taxon>Bacillati</taxon>
        <taxon>Bacillota</taxon>
        <taxon>Bacilli</taxon>
        <taxon>Lactobacillales</taxon>
        <taxon>Streptococcaceae</taxon>
        <taxon>Streptococcus</taxon>
    </lineage>
</organism>
<evidence type="ECO:0000256" key="1">
    <source>
        <dbReference type="SAM" id="MobiDB-lite"/>
    </source>
</evidence>
<dbReference type="EMBL" id="CP022601">
    <property type="protein sequence ID" value="AXJ13342.1"/>
    <property type="molecule type" value="Genomic_DNA"/>
</dbReference>
<dbReference type="AlphaFoldDB" id="A0A345VKU0"/>